<dbReference type="Proteomes" id="UP000243819">
    <property type="component" value="Unassembled WGS sequence"/>
</dbReference>
<reference evidence="4" key="1">
    <citation type="submission" date="2016-10" db="EMBL/GenBank/DDBJ databases">
        <authorList>
            <person name="Varghese N."/>
            <person name="Submissions S."/>
        </authorList>
    </citation>
    <scope>NUCLEOTIDE SEQUENCE [LARGE SCALE GENOMIC DNA]</scope>
    <source>
        <strain evidence="4">DSM 13577</strain>
    </source>
</reference>
<feature type="transmembrane region" description="Helical" evidence="1">
    <location>
        <begin position="237"/>
        <end position="254"/>
    </location>
</feature>
<dbReference type="EMBL" id="FOIF01000027">
    <property type="protein sequence ID" value="SES98212.1"/>
    <property type="molecule type" value="Genomic_DNA"/>
</dbReference>
<keyword evidence="1" id="KW-1133">Transmembrane helix</keyword>
<keyword evidence="2" id="KW-0732">Signal</keyword>
<feature type="transmembrane region" description="Helical" evidence="1">
    <location>
        <begin position="174"/>
        <end position="201"/>
    </location>
</feature>
<dbReference type="RefSeq" id="WP_091350830.1">
    <property type="nucleotide sequence ID" value="NZ_FOIF01000027.1"/>
</dbReference>
<feature type="signal peptide" evidence="2">
    <location>
        <begin position="1"/>
        <end position="23"/>
    </location>
</feature>
<evidence type="ECO:0000313" key="4">
    <source>
        <dbReference type="Proteomes" id="UP000243819"/>
    </source>
</evidence>
<feature type="transmembrane region" description="Helical" evidence="1">
    <location>
        <begin position="207"/>
        <end position="225"/>
    </location>
</feature>
<evidence type="ECO:0000256" key="1">
    <source>
        <dbReference type="SAM" id="Phobius"/>
    </source>
</evidence>
<dbReference type="AlphaFoldDB" id="A0A1I0AVI5"/>
<organism evidence="3 4">
    <name type="scientific">Anaerobranca gottschalkii DSM 13577</name>
    <dbReference type="NCBI Taxonomy" id="1120990"/>
    <lineage>
        <taxon>Bacteria</taxon>
        <taxon>Bacillati</taxon>
        <taxon>Bacillota</taxon>
        <taxon>Clostridia</taxon>
        <taxon>Eubacteriales</taxon>
        <taxon>Proteinivoracaceae</taxon>
        <taxon>Anaerobranca</taxon>
    </lineage>
</organism>
<keyword evidence="1" id="KW-0812">Transmembrane</keyword>
<evidence type="ECO:0008006" key="5">
    <source>
        <dbReference type="Google" id="ProtNLM"/>
    </source>
</evidence>
<feature type="transmembrane region" description="Helical" evidence="1">
    <location>
        <begin position="135"/>
        <end position="154"/>
    </location>
</feature>
<feature type="transmembrane region" description="Helical" evidence="1">
    <location>
        <begin position="260"/>
        <end position="278"/>
    </location>
</feature>
<gene>
    <name evidence="3" type="ORF">SAMN03080614_102713</name>
</gene>
<evidence type="ECO:0000256" key="2">
    <source>
        <dbReference type="SAM" id="SignalP"/>
    </source>
</evidence>
<feature type="chain" id="PRO_5017183760" description="Polymer-forming cytoskeletal protein" evidence="2">
    <location>
        <begin position="24"/>
        <end position="297"/>
    </location>
</feature>
<sequence length="297" mass="31712">MKKFFGIFTVMVLILLSSMNVLAIDEKNLAQGINVEPGELRTGDIVAFGKDVSVEGTVTGNVVAFRGNIEIKGTVHGDVIAYGGDIKVSGKIIGNVVTFGGKIIEYPTGEILGERVQGGGLNFGNLFRYNFSIKWSLITLITGIVLSLLIMLIMPNRIENMVKFLGEKPGKVMLAGLLAILSFPVLLAISIVTIFVVIGILLTPSLVLAYIVFGYIGNVALGLFIGKNLSKLLNGEGLPKILQLLLGILLLWGARNLPFVGLLVSFILLFVTLGVVLASKFGKAPVEIPTSPPTSME</sequence>
<evidence type="ECO:0000313" key="3">
    <source>
        <dbReference type="EMBL" id="SES98212.1"/>
    </source>
</evidence>
<keyword evidence="1" id="KW-0472">Membrane</keyword>
<protein>
    <recommendedName>
        <fullName evidence="5">Polymer-forming cytoskeletal protein</fullName>
    </recommendedName>
</protein>
<accession>A0A1I0AVI5</accession>
<dbReference type="OrthoDB" id="9782842at2"/>
<dbReference type="STRING" id="1120990.SAMN03080614_102713"/>
<keyword evidence="4" id="KW-1185">Reference proteome</keyword>
<proteinExistence type="predicted"/>
<name>A0A1I0AVI5_9FIRM</name>